<sequence length="260" mass="29478">MNKEDRMNPKNTTAAPQNIFDDPVFFENYRQLRENDSGLNGLLEIPELYSLLPALDGLTILDLGCGFGDFARFARSHGAASVTGFDISEKMLAQARAATQDEHISYHNLPIEQFPAQSGPWDLAISSLALHYIEDFAALSNRVFAALKPGGEFIFSVEHPMCTAFPVGWQPYEEETIWPVNHYHQQGLRHTRWFVEDVQKYHRTTETYVNTLLDSGFALTRMLETKPTPEALALRPALAKELRRPAFLILRATKKEIIEI</sequence>
<dbReference type="SUPFAM" id="SSF53335">
    <property type="entry name" value="S-adenosyl-L-methionine-dependent methyltransferases"/>
    <property type="match status" value="1"/>
</dbReference>
<protein>
    <submittedName>
        <fullName evidence="4">Methyltransferase domain protein</fullName>
    </submittedName>
</protein>
<feature type="domain" description="Methyltransferase" evidence="3">
    <location>
        <begin position="60"/>
        <end position="151"/>
    </location>
</feature>
<dbReference type="CDD" id="cd02440">
    <property type="entry name" value="AdoMet_MTases"/>
    <property type="match status" value="1"/>
</dbReference>
<dbReference type="InterPro" id="IPR041698">
    <property type="entry name" value="Methyltransf_25"/>
</dbReference>
<keyword evidence="2 4" id="KW-0808">Transferase</keyword>
<gene>
    <name evidence="4" type="ORF">HMPREF0201_01627</name>
</gene>
<accession>S3J0E9</accession>
<dbReference type="AlphaFoldDB" id="S3J0E9"/>
<organism evidence="4 5">
    <name type="scientific">Cedecea davisae DSM 4568</name>
    <dbReference type="NCBI Taxonomy" id="566551"/>
    <lineage>
        <taxon>Bacteria</taxon>
        <taxon>Pseudomonadati</taxon>
        <taxon>Pseudomonadota</taxon>
        <taxon>Gammaproteobacteria</taxon>
        <taxon>Enterobacterales</taxon>
        <taxon>Enterobacteriaceae</taxon>
        <taxon>Cedecea</taxon>
    </lineage>
</organism>
<dbReference type="EMBL" id="ATDT01000009">
    <property type="protein sequence ID" value="EPF18216.1"/>
    <property type="molecule type" value="Genomic_DNA"/>
</dbReference>
<dbReference type="STRING" id="566551.HMPREF0201_01627"/>
<dbReference type="Proteomes" id="UP000014585">
    <property type="component" value="Unassembled WGS sequence"/>
</dbReference>
<evidence type="ECO:0000313" key="4">
    <source>
        <dbReference type="EMBL" id="EPF18216.1"/>
    </source>
</evidence>
<dbReference type="GO" id="GO:0008168">
    <property type="term" value="F:methyltransferase activity"/>
    <property type="evidence" value="ECO:0007669"/>
    <property type="project" value="UniProtKB-KW"/>
</dbReference>
<evidence type="ECO:0000259" key="3">
    <source>
        <dbReference type="Pfam" id="PF13649"/>
    </source>
</evidence>
<dbReference type="PANTHER" id="PTHR43861:SF1">
    <property type="entry name" value="TRANS-ACONITATE 2-METHYLTRANSFERASE"/>
    <property type="match status" value="1"/>
</dbReference>
<dbReference type="GO" id="GO:0032259">
    <property type="term" value="P:methylation"/>
    <property type="evidence" value="ECO:0007669"/>
    <property type="project" value="UniProtKB-KW"/>
</dbReference>
<dbReference type="InterPro" id="IPR029063">
    <property type="entry name" value="SAM-dependent_MTases_sf"/>
</dbReference>
<dbReference type="PANTHER" id="PTHR43861">
    <property type="entry name" value="TRANS-ACONITATE 2-METHYLTRANSFERASE-RELATED"/>
    <property type="match status" value="1"/>
</dbReference>
<dbReference type="HOGENOM" id="CLU_049749_4_0_6"/>
<dbReference type="PATRIC" id="fig|566551.4.peg.1501"/>
<comment type="caution">
    <text evidence="4">The sequence shown here is derived from an EMBL/GenBank/DDBJ whole genome shotgun (WGS) entry which is preliminary data.</text>
</comment>
<name>S3J0E9_9ENTR</name>
<evidence type="ECO:0000313" key="5">
    <source>
        <dbReference type="Proteomes" id="UP000014585"/>
    </source>
</evidence>
<evidence type="ECO:0000256" key="2">
    <source>
        <dbReference type="ARBA" id="ARBA00022679"/>
    </source>
</evidence>
<proteinExistence type="predicted"/>
<dbReference type="Gene3D" id="3.40.50.150">
    <property type="entry name" value="Vaccinia Virus protein VP39"/>
    <property type="match status" value="1"/>
</dbReference>
<evidence type="ECO:0000256" key="1">
    <source>
        <dbReference type="ARBA" id="ARBA00022603"/>
    </source>
</evidence>
<dbReference type="Pfam" id="PF13649">
    <property type="entry name" value="Methyltransf_25"/>
    <property type="match status" value="1"/>
</dbReference>
<keyword evidence="1 4" id="KW-0489">Methyltransferase</keyword>
<reference evidence="4 5" key="1">
    <citation type="submission" date="2013-04" db="EMBL/GenBank/DDBJ databases">
        <authorList>
            <person name="Weinstock G."/>
            <person name="Sodergren E."/>
            <person name="Lobos E.A."/>
            <person name="Fulton L."/>
            <person name="Fulton R."/>
            <person name="Courtney L."/>
            <person name="Fronick C."/>
            <person name="O'Laughlin M."/>
            <person name="Godfrey J."/>
            <person name="Wilson R.M."/>
            <person name="Miner T."/>
            <person name="Farmer C."/>
            <person name="Delehaunty K."/>
            <person name="Cordes M."/>
            <person name="Minx P."/>
            <person name="Tomlinson C."/>
            <person name="Chen J."/>
            <person name="Wollam A."/>
            <person name="Pepin K.H."/>
            <person name="Palsikar V.B."/>
            <person name="Zhang X."/>
            <person name="Suruliraj S."/>
            <person name="Perna N.T."/>
            <person name="Plunkett G."/>
            <person name="Warren W."/>
            <person name="Mitreva M."/>
            <person name="Mardis E.R."/>
            <person name="Wilson R.K."/>
        </authorList>
    </citation>
    <scope>NUCLEOTIDE SEQUENCE [LARGE SCALE GENOMIC DNA]</scope>
    <source>
        <strain evidence="4 5">DSM 4568</strain>
    </source>
</reference>